<evidence type="ECO:0000259" key="3">
    <source>
        <dbReference type="Pfam" id="PF20434"/>
    </source>
</evidence>
<keyword evidence="4" id="KW-0614">Plasmid</keyword>
<reference evidence="4 5" key="1">
    <citation type="submission" date="2007-04" db="EMBL/GenBank/DDBJ databases">
        <title>Complete sequence of plasmid pNL2 of Novosphingobium aromaticivorans DSM 12444.</title>
        <authorList>
            <consortium name="US DOE Joint Genome Institute"/>
            <person name="Copeland A."/>
            <person name="Lucas S."/>
            <person name="Lapidus A."/>
            <person name="Barry K."/>
            <person name="Detter J.C."/>
            <person name="Glavina del Rio T."/>
            <person name="Hammon N."/>
            <person name="Israni S."/>
            <person name="Dalin E."/>
            <person name="Tice H."/>
            <person name="Pitluck S."/>
            <person name="Chertkov O."/>
            <person name="Han C."/>
            <person name="Thomson S."/>
            <person name="Schmutz J."/>
            <person name="Larimer F."/>
            <person name="Land M."/>
            <person name="Kyrpides N."/>
            <person name="Ivanova N."/>
            <person name="Fredrickson J."/>
            <person name="Romine M.F."/>
            <person name="Richardson P."/>
        </authorList>
    </citation>
    <scope>NUCLEOTIDE SEQUENCE [LARGE SCALE GENOMIC DNA]</scope>
    <source>
        <strain evidence="5">ATCC 700278 / DSM 12444 / CCUG 56034 / CIP 105152 / NBRC 16084 / F199</strain>
        <plasmid evidence="4 5">pNL2</plasmid>
    </source>
</reference>
<accession>A4XEM0</accession>
<dbReference type="SUPFAM" id="SSF53474">
    <property type="entry name" value="alpha/beta-Hydrolases"/>
    <property type="match status" value="1"/>
</dbReference>
<feature type="domain" description="BD-FAE-like" evidence="3">
    <location>
        <begin position="105"/>
        <end position="286"/>
    </location>
</feature>
<evidence type="ECO:0000256" key="2">
    <source>
        <dbReference type="SAM" id="SignalP"/>
    </source>
</evidence>
<dbReference type="eggNOG" id="COG0657">
    <property type="taxonomic scope" value="Bacteria"/>
</dbReference>
<dbReference type="InterPro" id="IPR029058">
    <property type="entry name" value="AB_hydrolase_fold"/>
</dbReference>
<sequence length="333" mass="35689">MTVDRRSFIAASLVSAAAAKTALAQTPPPVAPGSLPPGLPQPAETMDLWPRGAPGLPARSLTETVQERSADSLVTDRAVWGISRPRLAVFRPDRPNGAAILLTPGGGYRWVVVDKEGYEMGRWLAARGFTAFVLFYRLPGEGWATGPDVALADAQRAMRLIRHRARDFAIDPERVSAMGFSAGGHLCADLATRFAAPVYDATDAADRLSARPHSAAPIYPVVSMSAPDAHPGSRELLVGKAASPAVEAAHSPHRNVPADAPPFFLLHAEDDDAVPVNNTLLLRSALKERGIRVETHLFEHGGHGFGLRKAVGKPVEVWPELWRAWARTTGLAL</sequence>
<dbReference type="EMBL" id="CP000677">
    <property type="protein sequence ID" value="ABP64381.1"/>
    <property type="molecule type" value="Genomic_DNA"/>
</dbReference>
<evidence type="ECO:0000313" key="5">
    <source>
        <dbReference type="Proteomes" id="UP000009134"/>
    </source>
</evidence>
<dbReference type="PANTHER" id="PTHR48081">
    <property type="entry name" value="AB HYDROLASE SUPERFAMILY PROTEIN C4A8.06C"/>
    <property type="match status" value="1"/>
</dbReference>
<dbReference type="InterPro" id="IPR049492">
    <property type="entry name" value="BD-FAE-like_dom"/>
</dbReference>
<keyword evidence="5" id="KW-1185">Reference proteome</keyword>
<dbReference type="PROSITE" id="PS51318">
    <property type="entry name" value="TAT"/>
    <property type="match status" value="1"/>
</dbReference>
<dbReference type="Pfam" id="PF20434">
    <property type="entry name" value="BD-FAE"/>
    <property type="match status" value="1"/>
</dbReference>
<keyword evidence="2" id="KW-0732">Signal</keyword>
<proteinExistence type="predicted"/>
<name>A4XEM0_NOVAD</name>
<feature type="chain" id="PRO_5002674984" evidence="2">
    <location>
        <begin position="25"/>
        <end position="333"/>
    </location>
</feature>
<dbReference type="InterPro" id="IPR006311">
    <property type="entry name" value="TAT_signal"/>
</dbReference>
<evidence type="ECO:0000313" key="4">
    <source>
        <dbReference type="EMBL" id="ABP64381.1"/>
    </source>
</evidence>
<dbReference type="Gene3D" id="3.40.50.1820">
    <property type="entry name" value="alpha/beta hydrolase"/>
    <property type="match status" value="1"/>
</dbReference>
<dbReference type="HOGENOM" id="CLU_012494_5_1_5"/>
<dbReference type="PANTHER" id="PTHR48081:SF6">
    <property type="entry name" value="PEPTIDASE S9 PROLYL OLIGOPEPTIDASE CATALYTIC DOMAIN-CONTAINING PROTEIN"/>
    <property type="match status" value="1"/>
</dbReference>
<protein>
    <submittedName>
        <fullName evidence="4">Esterase/lipase-like protein</fullName>
    </submittedName>
</protein>
<feature type="signal peptide" evidence="2">
    <location>
        <begin position="1"/>
        <end position="24"/>
    </location>
</feature>
<evidence type="ECO:0000256" key="1">
    <source>
        <dbReference type="ARBA" id="ARBA00022801"/>
    </source>
</evidence>
<dbReference type="InterPro" id="IPR050300">
    <property type="entry name" value="GDXG_lipolytic_enzyme"/>
</dbReference>
<dbReference type="RefSeq" id="WP_011906768.1">
    <property type="nucleotide sequence ID" value="NC_009427.1"/>
</dbReference>
<dbReference type="GO" id="GO:0016787">
    <property type="term" value="F:hydrolase activity"/>
    <property type="evidence" value="ECO:0007669"/>
    <property type="project" value="UniProtKB-KW"/>
</dbReference>
<dbReference type="AlphaFoldDB" id="A4XEM0"/>
<dbReference type="KEGG" id="nar:Saro_3521"/>
<gene>
    <name evidence="4" type="ordered locus">Saro_3521</name>
</gene>
<dbReference type="Proteomes" id="UP000009134">
    <property type="component" value="Plasmid pNL2"/>
</dbReference>
<geneLocation type="plasmid" evidence="4 5">
    <name>pNL2</name>
</geneLocation>
<organism evidence="4 5">
    <name type="scientific">Novosphingobium aromaticivorans (strain ATCC 700278 / DSM 12444 / CCUG 56034 / CIP 105152 / NBRC 16084 / F199)</name>
    <dbReference type="NCBI Taxonomy" id="279238"/>
    <lineage>
        <taxon>Bacteria</taxon>
        <taxon>Pseudomonadati</taxon>
        <taxon>Pseudomonadota</taxon>
        <taxon>Alphaproteobacteria</taxon>
        <taxon>Sphingomonadales</taxon>
        <taxon>Sphingomonadaceae</taxon>
        <taxon>Novosphingobium</taxon>
    </lineage>
</organism>
<keyword evidence="1" id="KW-0378">Hydrolase</keyword>